<gene>
    <name evidence="1" type="ORF">NPIL_417281</name>
</gene>
<name>A0A8X6K0J6_NEPPI</name>
<keyword evidence="2" id="KW-1185">Reference proteome</keyword>
<protein>
    <submittedName>
        <fullName evidence="1">Uncharacterized protein</fullName>
    </submittedName>
</protein>
<dbReference type="EMBL" id="BMAW01091807">
    <property type="protein sequence ID" value="GFS51758.1"/>
    <property type="molecule type" value="Genomic_DNA"/>
</dbReference>
<proteinExistence type="predicted"/>
<dbReference type="Proteomes" id="UP000887013">
    <property type="component" value="Unassembled WGS sequence"/>
</dbReference>
<comment type="caution">
    <text evidence="1">The sequence shown here is derived from an EMBL/GenBank/DDBJ whole genome shotgun (WGS) entry which is preliminary data.</text>
</comment>
<dbReference type="AlphaFoldDB" id="A0A8X6K0J6"/>
<organism evidence="1 2">
    <name type="scientific">Nephila pilipes</name>
    <name type="common">Giant wood spider</name>
    <name type="synonym">Nephila maculata</name>
    <dbReference type="NCBI Taxonomy" id="299642"/>
    <lineage>
        <taxon>Eukaryota</taxon>
        <taxon>Metazoa</taxon>
        <taxon>Ecdysozoa</taxon>
        <taxon>Arthropoda</taxon>
        <taxon>Chelicerata</taxon>
        <taxon>Arachnida</taxon>
        <taxon>Araneae</taxon>
        <taxon>Araneomorphae</taxon>
        <taxon>Entelegynae</taxon>
        <taxon>Araneoidea</taxon>
        <taxon>Nephilidae</taxon>
        <taxon>Nephila</taxon>
    </lineage>
</organism>
<reference evidence="1" key="1">
    <citation type="submission" date="2020-08" db="EMBL/GenBank/DDBJ databases">
        <title>Multicomponent nature underlies the extraordinary mechanical properties of spider dragline silk.</title>
        <authorList>
            <person name="Kono N."/>
            <person name="Nakamura H."/>
            <person name="Mori M."/>
            <person name="Yoshida Y."/>
            <person name="Ohtoshi R."/>
            <person name="Malay A.D."/>
            <person name="Moran D.A.P."/>
            <person name="Tomita M."/>
            <person name="Numata K."/>
            <person name="Arakawa K."/>
        </authorList>
    </citation>
    <scope>NUCLEOTIDE SEQUENCE</scope>
</reference>
<accession>A0A8X6K0J6</accession>
<evidence type="ECO:0000313" key="2">
    <source>
        <dbReference type="Proteomes" id="UP000887013"/>
    </source>
</evidence>
<sequence length="132" mass="14790">MNAKVFRQVALSQNVLSVKSFYPFIPYTLNRKVEQDESLGDFVQLCQKALFHRQKIAESGNPPRRYVAGRGRSTAPRHDAYVSLIATGNKYRITDKITSELATATATHAFAKTISQQLNQADLYAQKPAKCI</sequence>
<evidence type="ECO:0000313" key="1">
    <source>
        <dbReference type="EMBL" id="GFS51758.1"/>
    </source>
</evidence>